<dbReference type="Proteomes" id="UP001267710">
    <property type="component" value="Unassembled WGS sequence"/>
</dbReference>
<organism evidence="3 4">
    <name type="scientific">Paracidovorax wautersii</name>
    <dbReference type="NCBI Taxonomy" id="1177982"/>
    <lineage>
        <taxon>Bacteria</taxon>
        <taxon>Pseudomonadati</taxon>
        <taxon>Pseudomonadota</taxon>
        <taxon>Betaproteobacteria</taxon>
        <taxon>Burkholderiales</taxon>
        <taxon>Comamonadaceae</taxon>
        <taxon>Paracidovorax</taxon>
    </lineage>
</organism>
<dbReference type="PIRSF" id="PIRSF018266">
    <property type="entry name" value="FecR"/>
    <property type="match status" value="1"/>
</dbReference>
<keyword evidence="3" id="KW-0812">Transmembrane</keyword>
<dbReference type="RefSeq" id="WP_309826138.1">
    <property type="nucleotide sequence ID" value="NZ_JAVIZX010000001.1"/>
</dbReference>
<comment type="caution">
    <text evidence="3">The sequence shown here is derived from an EMBL/GenBank/DDBJ whole genome shotgun (WGS) entry which is preliminary data.</text>
</comment>
<dbReference type="Pfam" id="PF16220">
    <property type="entry name" value="DUF4880"/>
    <property type="match status" value="1"/>
</dbReference>
<feature type="domain" description="FecR protein" evidence="1">
    <location>
        <begin position="137"/>
        <end position="233"/>
    </location>
</feature>
<evidence type="ECO:0000313" key="3">
    <source>
        <dbReference type="EMBL" id="MDR6213008.1"/>
    </source>
</evidence>
<dbReference type="PANTHER" id="PTHR30273">
    <property type="entry name" value="PERIPLASMIC SIGNAL SENSOR AND SIGMA FACTOR ACTIVATOR FECR-RELATED"/>
    <property type="match status" value="1"/>
</dbReference>
<accession>A0ABU1I915</accession>
<evidence type="ECO:0000259" key="2">
    <source>
        <dbReference type="Pfam" id="PF16220"/>
    </source>
</evidence>
<sequence>MPSRTSLPRLTVPAPGAVRQLRAGGQPLDAAVAGAAADWFTLLRSGEATAADQARWRQWHDAHADHARAWQHLQTVTGALPGLNAGGAAYRSLSPLHGSRPVAARRRLLGVIAGVGTAAGAGWLATRTPQWQQLAADYATGTGERRRHTLPDGTELLLGTRSAVALHWSGAERRVRLLHGEALFTTGHPAGEWGARPFVVETAEGRVRALGTRFSVRQDDAWTRVAVFEGAVEIRPASAAPGAAPLRLDAGQAAAFERTRALAPTVAGEREAAWSRGQLWVGNQRLDDFLAELGRYRPGWLRAAPEVAGLRFSGVFPLDGADAPGEPADTDAVLAMLPNSLPVQVRWRTRWWVVVEAAAAEPRGP</sequence>
<proteinExistence type="predicted"/>
<dbReference type="InterPro" id="IPR012373">
    <property type="entry name" value="Ferrdict_sens_TM"/>
</dbReference>
<evidence type="ECO:0000313" key="4">
    <source>
        <dbReference type="Proteomes" id="UP001267710"/>
    </source>
</evidence>
<keyword evidence="4" id="KW-1185">Reference proteome</keyword>
<name>A0ABU1I915_9BURK</name>
<gene>
    <name evidence="3" type="ORF">QE399_000697</name>
</gene>
<protein>
    <submittedName>
        <fullName evidence="3">Transmembrane sensor</fullName>
    </submittedName>
</protein>
<dbReference type="Gene3D" id="2.60.120.1440">
    <property type="match status" value="1"/>
</dbReference>
<evidence type="ECO:0000259" key="1">
    <source>
        <dbReference type="Pfam" id="PF04773"/>
    </source>
</evidence>
<keyword evidence="3" id="KW-0472">Membrane</keyword>
<dbReference type="InterPro" id="IPR032623">
    <property type="entry name" value="FecR_N"/>
</dbReference>
<dbReference type="InterPro" id="IPR006860">
    <property type="entry name" value="FecR"/>
</dbReference>
<dbReference type="Pfam" id="PF04773">
    <property type="entry name" value="FecR"/>
    <property type="match status" value="1"/>
</dbReference>
<feature type="domain" description="FecR N-terminal" evidence="2">
    <location>
        <begin position="35"/>
        <end position="75"/>
    </location>
</feature>
<dbReference type="PANTHER" id="PTHR30273:SF2">
    <property type="entry name" value="PROTEIN FECR"/>
    <property type="match status" value="1"/>
</dbReference>
<reference evidence="3 4" key="1">
    <citation type="submission" date="2023-08" db="EMBL/GenBank/DDBJ databases">
        <title>Functional and genomic diversity of the sorghum phyllosphere microbiome.</title>
        <authorList>
            <person name="Shade A."/>
        </authorList>
    </citation>
    <scope>NUCLEOTIDE SEQUENCE [LARGE SCALE GENOMIC DNA]</scope>
    <source>
        <strain evidence="3 4">SORGH_AS_0335</strain>
    </source>
</reference>
<dbReference type="EMBL" id="JAVIZX010000001">
    <property type="protein sequence ID" value="MDR6213008.1"/>
    <property type="molecule type" value="Genomic_DNA"/>
</dbReference>